<evidence type="ECO:0000313" key="4">
    <source>
        <dbReference type="Proteomes" id="UP000008827"/>
    </source>
</evidence>
<dbReference type="InterPro" id="IPR001810">
    <property type="entry name" value="F-box_dom"/>
</dbReference>
<protein>
    <recommendedName>
        <fullName evidence="1">F-box domain-containing protein</fullName>
    </recommendedName>
</protein>
<dbReference type="PANTHER" id="PTHR31672:SF13">
    <property type="entry name" value="F-BOX PROTEIN CPR30-LIKE"/>
    <property type="match status" value="1"/>
</dbReference>
<dbReference type="OrthoDB" id="591557at2759"/>
<accession>A0A2K7G2U4</accession>
<dbReference type="Pfam" id="PF00646">
    <property type="entry name" value="F-box"/>
    <property type="match status" value="1"/>
</dbReference>
<dbReference type="AlphaFoldDB" id="A0A0R0FIX7"/>
<evidence type="ECO:0000313" key="3">
    <source>
        <dbReference type="EnsemblPlants" id="KRH02260"/>
    </source>
</evidence>
<dbReference type="Gramene" id="KRH02260">
    <property type="protein sequence ID" value="KRH02260"/>
    <property type="gene ID" value="GLYMA_17G027000"/>
</dbReference>
<proteinExistence type="predicted"/>
<dbReference type="PANTHER" id="PTHR31672">
    <property type="entry name" value="BNACNNG10540D PROTEIN"/>
    <property type="match status" value="1"/>
</dbReference>
<reference evidence="2" key="3">
    <citation type="submission" date="2018-07" db="EMBL/GenBank/DDBJ databases">
        <title>WGS assembly of Glycine max.</title>
        <authorList>
            <person name="Schmutz J."/>
            <person name="Cannon S."/>
            <person name="Schlueter J."/>
            <person name="Ma J."/>
            <person name="Mitros T."/>
            <person name="Nelson W."/>
            <person name="Hyten D."/>
            <person name="Song Q."/>
            <person name="Thelen J."/>
            <person name="Cheng J."/>
            <person name="Xu D."/>
            <person name="Hellsten U."/>
            <person name="May G."/>
            <person name="Yu Y."/>
            <person name="Sakurai T."/>
            <person name="Umezawa T."/>
            <person name="Bhattacharyya M."/>
            <person name="Sandhu D."/>
            <person name="Valliyodan B."/>
            <person name="Lindquist E."/>
            <person name="Peto M."/>
            <person name="Grant D."/>
            <person name="Shu S."/>
            <person name="Goodstein D."/>
            <person name="Barry K."/>
            <person name="Futrell-Griggs M."/>
            <person name="Abernathy B."/>
            <person name="Du J."/>
            <person name="Tian Z."/>
            <person name="Zhu L."/>
            <person name="Gill N."/>
            <person name="Joshi T."/>
            <person name="Libault M."/>
            <person name="Sethuraman A."/>
            <person name="Zhang X."/>
            <person name="Shinozaki K."/>
            <person name="Nguyen H."/>
            <person name="Wing R."/>
            <person name="Cregan P."/>
            <person name="Specht J."/>
            <person name="Grimwood J."/>
            <person name="Rokhsar D."/>
            <person name="Stacey G."/>
            <person name="Shoemaker R."/>
            <person name="Jackson S."/>
        </authorList>
    </citation>
    <scope>NUCLEOTIDE SEQUENCE</scope>
    <source>
        <tissue evidence="2">Callus</tissue>
    </source>
</reference>
<accession>A0A0R0FIX7</accession>
<dbReference type="OMA" id="RISHIWL"/>
<dbReference type="Proteomes" id="UP000008827">
    <property type="component" value="Chromosome 17"/>
</dbReference>
<dbReference type="InParanoid" id="A0A0R0FIX7"/>
<sequence length="228" mass="25629">MKKDNHRGLRRRNKTVFLPQELIIQILLRLPVKSLIRFKCISNGGSLLSIPHFAKSHFELAAARTHRLVFLDTSSFTTRSLDFNASLHDDSASVALNNNFLITNNVQILGSCRGFVLLDCCGSLWVWNPSQVPTNKLGWFLNGAIHWLAFCHDVSMQVIVAFDLVEKSFSEIPLPVDFDCDFNFCDLAVLGESLQIWVMQEYKDVPNQYFSLICSTKSGDIIGTDGSA</sequence>
<reference evidence="2 3" key="1">
    <citation type="journal article" date="2010" name="Nature">
        <title>Genome sequence of the palaeopolyploid soybean.</title>
        <authorList>
            <person name="Schmutz J."/>
            <person name="Cannon S.B."/>
            <person name="Schlueter J."/>
            <person name="Ma J."/>
            <person name="Mitros T."/>
            <person name="Nelson W."/>
            <person name="Hyten D.L."/>
            <person name="Song Q."/>
            <person name="Thelen J.J."/>
            <person name="Cheng J."/>
            <person name="Xu D."/>
            <person name="Hellsten U."/>
            <person name="May G.D."/>
            <person name="Yu Y."/>
            <person name="Sakurai T."/>
            <person name="Umezawa T."/>
            <person name="Bhattacharyya M.K."/>
            <person name="Sandhu D."/>
            <person name="Valliyodan B."/>
            <person name="Lindquist E."/>
            <person name="Peto M."/>
            <person name="Grant D."/>
            <person name="Shu S."/>
            <person name="Goodstein D."/>
            <person name="Barry K."/>
            <person name="Futrell-Griggs M."/>
            <person name="Abernathy B."/>
            <person name="Du J."/>
            <person name="Tian Z."/>
            <person name="Zhu L."/>
            <person name="Gill N."/>
            <person name="Joshi T."/>
            <person name="Libault M."/>
            <person name="Sethuraman A."/>
            <person name="Zhang X.-C."/>
            <person name="Shinozaki K."/>
            <person name="Nguyen H.T."/>
            <person name="Wing R.A."/>
            <person name="Cregan P."/>
            <person name="Specht J."/>
            <person name="Grimwood J."/>
            <person name="Rokhsar D."/>
            <person name="Stacey G."/>
            <person name="Shoemaker R.C."/>
            <person name="Jackson S.A."/>
        </authorList>
    </citation>
    <scope>NUCLEOTIDE SEQUENCE [LARGE SCALE GENOMIC DNA]</scope>
    <source>
        <strain evidence="3">cv. Williams 82</strain>
        <tissue evidence="2">Callus</tissue>
    </source>
</reference>
<gene>
    <name evidence="2" type="ORF">GLYMA_17G027000</name>
</gene>
<dbReference type="InterPro" id="IPR036047">
    <property type="entry name" value="F-box-like_dom_sf"/>
</dbReference>
<dbReference type="InterPro" id="IPR050796">
    <property type="entry name" value="SCF_F-box_component"/>
</dbReference>
<feature type="domain" description="F-box" evidence="1">
    <location>
        <begin position="18"/>
        <end position="43"/>
    </location>
</feature>
<evidence type="ECO:0000313" key="2">
    <source>
        <dbReference type="EMBL" id="KRH02260.2"/>
    </source>
</evidence>
<reference evidence="3" key="2">
    <citation type="submission" date="2018-02" db="UniProtKB">
        <authorList>
            <consortium name="EnsemblPlants"/>
        </authorList>
    </citation>
    <scope>IDENTIFICATION</scope>
    <source>
        <strain evidence="3">Williams 82</strain>
    </source>
</reference>
<dbReference type="EnsemblPlants" id="KRH02260">
    <property type="protein sequence ID" value="KRH02260"/>
    <property type="gene ID" value="GLYMA_17G027000"/>
</dbReference>
<organism evidence="2">
    <name type="scientific">Glycine max</name>
    <name type="common">Soybean</name>
    <name type="synonym">Glycine hispida</name>
    <dbReference type="NCBI Taxonomy" id="3847"/>
    <lineage>
        <taxon>Eukaryota</taxon>
        <taxon>Viridiplantae</taxon>
        <taxon>Streptophyta</taxon>
        <taxon>Embryophyta</taxon>
        <taxon>Tracheophyta</taxon>
        <taxon>Spermatophyta</taxon>
        <taxon>Magnoliopsida</taxon>
        <taxon>eudicotyledons</taxon>
        <taxon>Gunneridae</taxon>
        <taxon>Pentapetalae</taxon>
        <taxon>rosids</taxon>
        <taxon>fabids</taxon>
        <taxon>Fabales</taxon>
        <taxon>Fabaceae</taxon>
        <taxon>Papilionoideae</taxon>
        <taxon>50 kb inversion clade</taxon>
        <taxon>NPAAA clade</taxon>
        <taxon>indigoferoid/millettioid clade</taxon>
        <taxon>Phaseoleae</taxon>
        <taxon>Glycine</taxon>
        <taxon>Glycine subgen. Soja</taxon>
    </lineage>
</organism>
<name>A0A0R0FIX7_SOYBN</name>
<evidence type="ECO:0000259" key="1">
    <source>
        <dbReference type="Pfam" id="PF00646"/>
    </source>
</evidence>
<dbReference type="SUPFAM" id="SSF81383">
    <property type="entry name" value="F-box domain"/>
    <property type="match status" value="1"/>
</dbReference>
<keyword evidence="4" id="KW-1185">Reference proteome</keyword>
<dbReference type="EMBL" id="CM000850">
    <property type="protein sequence ID" value="KRH02260.2"/>
    <property type="molecule type" value="Genomic_DNA"/>
</dbReference>